<keyword evidence="9" id="KW-0325">Glycoprotein</keyword>
<evidence type="ECO:0000256" key="13">
    <source>
        <dbReference type="PIRSR" id="PIRSR000948-1"/>
    </source>
</evidence>
<evidence type="ECO:0000256" key="8">
    <source>
        <dbReference type="ARBA" id="ARBA00023157"/>
    </source>
</evidence>
<feature type="binding site" evidence="13">
    <location>
        <position position="458"/>
    </location>
    <ligand>
        <name>Zn(2+)</name>
        <dbReference type="ChEBI" id="CHEBI:29105"/>
        <label>1</label>
    </ligand>
</feature>
<organism evidence="17 18">
    <name type="scientific">Popillia japonica</name>
    <name type="common">Japanese beetle</name>
    <dbReference type="NCBI Taxonomy" id="7064"/>
    <lineage>
        <taxon>Eukaryota</taxon>
        <taxon>Metazoa</taxon>
        <taxon>Ecdysozoa</taxon>
        <taxon>Arthropoda</taxon>
        <taxon>Hexapoda</taxon>
        <taxon>Insecta</taxon>
        <taxon>Pterygota</taxon>
        <taxon>Neoptera</taxon>
        <taxon>Endopterygota</taxon>
        <taxon>Coleoptera</taxon>
        <taxon>Polyphaga</taxon>
        <taxon>Scarabaeiformia</taxon>
        <taxon>Scarabaeidae</taxon>
        <taxon>Rutelinae</taxon>
        <taxon>Popillia</taxon>
    </lineage>
</organism>
<dbReference type="SUPFAM" id="SSF47862">
    <property type="entry name" value="Saposin"/>
    <property type="match status" value="1"/>
</dbReference>
<dbReference type="GO" id="GO:0005764">
    <property type="term" value="C:lysosome"/>
    <property type="evidence" value="ECO:0007669"/>
    <property type="project" value="TreeGrafter"/>
</dbReference>
<dbReference type="InterPro" id="IPR041805">
    <property type="entry name" value="ASMase/PPN1_MPP"/>
</dbReference>
<feature type="disulfide bond" evidence="14">
    <location>
        <begin position="582"/>
        <end position="586"/>
    </location>
</feature>
<evidence type="ECO:0000256" key="1">
    <source>
        <dbReference type="ARBA" id="ARBA00004613"/>
    </source>
</evidence>
<evidence type="ECO:0000256" key="14">
    <source>
        <dbReference type="PIRSR" id="PIRSR000948-2"/>
    </source>
</evidence>
<evidence type="ECO:0000256" key="4">
    <source>
        <dbReference type="ARBA" id="ARBA00022723"/>
    </source>
</evidence>
<evidence type="ECO:0000256" key="7">
    <source>
        <dbReference type="ARBA" id="ARBA00022833"/>
    </source>
</evidence>
<evidence type="ECO:0000313" key="17">
    <source>
        <dbReference type="EMBL" id="KAK9693933.1"/>
    </source>
</evidence>
<accession>A0AAW1IVN0</accession>
<feature type="disulfide bond" evidence="14">
    <location>
        <begin position="217"/>
        <end position="222"/>
    </location>
</feature>
<dbReference type="PANTHER" id="PTHR10340">
    <property type="entry name" value="SPHINGOMYELIN PHOSPHODIESTERASE"/>
    <property type="match status" value="1"/>
</dbReference>
<feature type="disulfide bond" evidence="14">
    <location>
        <begin position="119"/>
        <end position="130"/>
    </location>
</feature>
<feature type="chain" id="PRO_5043441373" description="Sphingomyelin phosphodiesterase" evidence="15">
    <location>
        <begin position="18"/>
        <end position="612"/>
    </location>
</feature>
<comment type="function">
    <text evidence="12">Converts sphingomyelin to ceramide.</text>
</comment>
<evidence type="ECO:0000256" key="12">
    <source>
        <dbReference type="PIRNR" id="PIRNR000948"/>
    </source>
</evidence>
<evidence type="ECO:0000256" key="3">
    <source>
        <dbReference type="ARBA" id="ARBA00022525"/>
    </source>
</evidence>
<dbReference type="EMBL" id="JASPKY010000528">
    <property type="protein sequence ID" value="KAK9693933.1"/>
    <property type="molecule type" value="Genomic_DNA"/>
</dbReference>
<dbReference type="GO" id="GO:0006685">
    <property type="term" value="P:sphingomyelin catabolic process"/>
    <property type="evidence" value="ECO:0007669"/>
    <property type="project" value="UniProtKB-UniRule"/>
</dbReference>
<evidence type="ECO:0000259" key="16">
    <source>
        <dbReference type="PROSITE" id="PS50015"/>
    </source>
</evidence>
<evidence type="ECO:0000256" key="5">
    <source>
        <dbReference type="ARBA" id="ARBA00022729"/>
    </source>
</evidence>
<evidence type="ECO:0000256" key="2">
    <source>
        <dbReference type="ARBA" id="ARBA00008234"/>
    </source>
</evidence>
<dbReference type="Pfam" id="PF00149">
    <property type="entry name" value="Metallophos"/>
    <property type="match status" value="1"/>
</dbReference>
<feature type="binding site" evidence="13">
    <location>
        <position position="204"/>
    </location>
    <ligand>
        <name>Zn(2+)</name>
        <dbReference type="ChEBI" id="CHEBI:29105"/>
        <label>1</label>
    </ligand>
</feature>
<dbReference type="GO" id="GO:0046872">
    <property type="term" value="F:metal ion binding"/>
    <property type="evidence" value="ECO:0007669"/>
    <property type="project" value="UniProtKB-KW"/>
</dbReference>
<gene>
    <name evidence="17" type="ORF">QE152_g33873</name>
</gene>
<proteinExistence type="inferred from homology"/>
<evidence type="ECO:0000256" key="10">
    <source>
        <dbReference type="ARBA" id="ARBA00023295"/>
    </source>
</evidence>
<dbReference type="PROSITE" id="PS50015">
    <property type="entry name" value="SAP_B"/>
    <property type="match status" value="1"/>
</dbReference>
<dbReference type="Pfam" id="PF19272">
    <property type="entry name" value="ASMase_C"/>
    <property type="match status" value="1"/>
</dbReference>
<dbReference type="GO" id="GO:0046513">
    <property type="term" value="P:ceramide biosynthetic process"/>
    <property type="evidence" value="ECO:0007669"/>
    <property type="project" value="UniProtKB-ARBA"/>
</dbReference>
<evidence type="ECO:0000256" key="11">
    <source>
        <dbReference type="ARBA" id="ARBA00047268"/>
    </source>
</evidence>
<evidence type="ECO:0000256" key="15">
    <source>
        <dbReference type="SAM" id="SignalP"/>
    </source>
</evidence>
<feature type="binding site" evidence="13">
    <location>
        <position position="274"/>
    </location>
    <ligand>
        <name>Zn(2+)</name>
        <dbReference type="ChEBI" id="CHEBI:29105"/>
        <label>2</label>
    </ligand>
</feature>
<dbReference type="InterPro" id="IPR004843">
    <property type="entry name" value="Calcineurin-like_PHP"/>
</dbReference>
<dbReference type="Proteomes" id="UP001458880">
    <property type="component" value="Unassembled WGS sequence"/>
</dbReference>
<dbReference type="EC" id="3.1.4.12" evidence="12"/>
<keyword evidence="18" id="KW-1185">Reference proteome</keyword>
<keyword evidence="8 14" id="KW-1015">Disulfide bond</keyword>
<feature type="binding site" evidence="13">
    <location>
        <position position="314"/>
    </location>
    <ligand>
        <name>Zn(2+)</name>
        <dbReference type="ChEBI" id="CHEBI:29105"/>
        <label>2</label>
    </ligand>
</feature>
<feature type="binding site" evidence="13">
    <location>
        <position position="456"/>
    </location>
    <ligand>
        <name>Zn(2+)</name>
        <dbReference type="ChEBI" id="CHEBI:29105"/>
        <label>2</label>
    </ligand>
</feature>
<dbReference type="Gene3D" id="3.60.21.10">
    <property type="match status" value="1"/>
</dbReference>
<dbReference type="InterPro" id="IPR045473">
    <property type="entry name" value="ASM_C"/>
</dbReference>
<dbReference type="InterPro" id="IPR029052">
    <property type="entry name" value="Metallo-depent_PP-like"/>
</dbReference>
<sequence length="612" mass="68690">MWGHFFVLSVIAATALGGEISIPPNAVRNGMKDRFRTGTFSLEFQQLLQSMGMAHKFRSGVPAITAIDGYGAQIPQNVEERDDHIMCELCNELLDPILEEVRSGAITSEELADVVIQLCVLLVYESYEVCEGAINANVDAVWYIALARPEKGAETVCPIIGQGYGCTGTGVEDWSIDIAPGSSDINHGIVSGEELQGLLLTDFHYDPYYEPGSLANCNLPVCCTVNTVPVNPEDAAGFWGDYRDCDTGLHAIDEALEFISTLHTDLDFIYYTGDVIHHRVWNTSIETNIHDLTLIFDRLDAAFPNTPIYSVLGNHEPHPVNVFAPLEIQGERLSTQWLFDLSADLWARWLDEDALATVRLGGYYTALVKPGFRVIAINSNVAYIQNWWLLYDHVDPYGQLQWMADTLYQAELNGERVHILSHIPSNGGSALQIWSREYRRIIDRFAGIISGAFNGHAHRDELILYHSIENPTQPISVAWNGGSLTTASNKNPNYKLFKIDAENFEVVDFEVWAYNLTAANLTPDITPDWFMMYSFKDAYGLSGAAPQDVRQLAIKMSTDRSVIEQYFRFSSRYADTTLAWGCDDQCLSDMLCNMLQSEFRDYTQCWELAPEW</sequence>
<feature type="signal peptide" evidence="15">
    <location>
        <begin position="1"/>
        <end position="17"/>
    </location>
</feature>
<name>A0AAW1IVN0_POPJA</name>
<evidence type="ECO:0000256" key="6">
    <source>
        <dbReference type="ARBA" id="ARBA00022801"/>
    </source>
</evidence>
<keyword evidence="7 13" id="KW-0862">Zinc</keyword>
<feature type="binding site" evidence="13">
    <location>
        <position position="422"/>
    </location>
    <ligand>
        <name>Zn(2+)</name>
        <dbReference type="ChEBI" id="CHEBI:29105"/>
        <label>2</label>
    </ligand>
</feature>
<comment type="cofactor">
    <cofactor evidence="13">
        <name>Zn(2+)</name>
        <dbReference type="ChEBI" id="CHEBI:29105"/>
    </cofactor>
    <text evidence="13">Binds 2 Zn(2+) ions per subunit.</text>
</comment>
<feature type="disulfide bond" evidence="14">
    <location>
        <begin position="223"/>
        <end position="245"/>
    </location>
</feature>
<comment type="catalytic activity">
    <reaction evidence="11">
        <text>a sphingomyelin + H2O = phosphocholine + an N-acylsphing-4-enine + H(+)</text>
        <dbReference type="Rhea" id="RHEA:19253"/>
        <dbReference type="ChEBI" id="CHEBI:15377"/>
        <dbReference type="ChEBI" id="CHEBI:15378"/>
        <dbReference type="ChEBI" id="CHEBI:17636"/>
        <dbReference type="ChEBI" id="CHEBI:52639"/>
        <dbReference type="ChEBI" id="CHEBI:295975"/>
        <dbReference type="EC" id="3.1.4.12"/>
    </reaction>
    <physiologicalReaction direction="left-to-right" evidence="11">
        <dbReference type="Rhea" id="RHEA:19254"/>
    </physiologicalReaction>
</comment>
<dbReference type="PANTHER" id="PTHR10340:SF29">
    <property type="entry name" value="SPHINGOMYELIN PHOSPHODIESTERASE"/>
    <property type="match status" value="1"/>
</dbReference>
<dbReference type="InterPro" id="IPR008139">
    <property type="entry name" value="SaposinB_dom"/>
</dbReference>
<dbReference type="GO" id="GO:0016020">
    <property type="term" value="C:membrane"/>
    <property type="evidence" value="ECO:0007669"/>
    <property type="project" value="GOC"/>
</dbReference>
<dbReference type="GO" id="GO:0061750">
    <property type="term" value="F:acid sphingomyelin phosphodiesterase activity"/>
    <property type="evidence" value="ECO:0007669"/>
    <property type="project" value="TreeGrafter"/>
</dbReference>
<dbReference type="InterPro" id="IPR011001">
    <property type="entry name" value="Saposin-like"/>
</dbReference>
<keyword evidence="3" id="KW-0964">Secreted</keyword>
<comment type="similarity">
    <text evidence="2 12">Belongs to the acid sphingomyelinase family.</text>
</comment>
<dbReference type="AlphaFoldDB" id="A0AAW1IVN0"/>
<comment type="subcellular location">
    <subcellularLocation>
        <location evidence="1">Secreted</location>
    </subcellularLocation>
</comment>
<keyword evidence="6 12" id="KW-0378">Hydrolase</keyword>
<feature type="binding site" evidence="13">
    <location>
        <position position="202"/>
    </location>
    <ligand>
        <name>Zn(2+)</name>
        <dbReference type="ChEBI" id="CHEBI:29105"/>
        <label>1</label>
    </ligand>
</feature>
<keyword evidence="10 12" id="KW-0326">Glycosidase</keyword>
<dbReference type="PIRSF" id="PIRSF000948">
    <property type="entry name" value="Sphingomy_PDE"/>
    <property type="match status" value="1"/>
</dbReference>
<feature type="domain" description="Saposin B-type" evidence="16">
    <location>
        <begin position="83"/>
        <end position="170"/>
    </location>
</feature>
<evidence type="ECO:0000256" key="9">
    <source>
        <dbReference type="ARBA" id="ARBA00023180"/>
    </source>
</evidence>
<keyword evidence="5 15" id="KW-0732">Signal</keyword>
<protein>
    <recommendedName>
        <fullName evidence="12">Sphingomyelin phosphodiesterase</fullName>
        <ecNumber evidence="12">3.1.4.12</ecNumber>
    </recommendedName>
</protein>
<dbReference type="SUPFAM" id="SSF56300">
    <property type="entry name" value="Metallo-dependent phosphatases"/>
    <property type="match status" value="1"/>
</dbReference>
<evidence type="ECO:0000313" key="18">
    <source>
        <dbReference type="Proteomes" id="UP001458880"/>
    </source>
</evidence>
<dbReference type="InterPro" id="IPR011160">
    <property type="entry name" value="Sphingomy_PDE"/>
</dbReference>
<reference evidence="17 18" key="1">
    <citation type="journal article" date="2024" name="BMC Genomics">
        <title>De novo assembly and annotation of Popillia japonica's genome with initial clues to its potential as an invasive pest.</title>
        <authorList>
            <person name="Cucini C."/>
            <person name="Boschi S."/>
            <person name="Funari R."/>
            <person name="Cardaioli E."/>
            <person name="Iannotti N."/>
            <person name="Marturano G."/>
            <person name="Paoli F."/>
            <person name="Bruttini M."/>
            <person name="Carapelli A."/>
            <person name="Frati F."/>
            <person name="Nardi F."/>
        </authorList>
    </citation>
    <scope>NUCLEOTIDE SEQUENCE [LARGE SCALE GENOMIC DNA]</scope>
    <source>
        <strain evidence="17">DMR45628</strain>
    </source>
</reference>
<feature type="binding site" evidence="13">
    <location>
        <position position="274"/>
    </location>
    <ligand>
        <name>Zn(2+)</name>
        <dbReference type="ChEBI" id="CHEBI:29105"/>
        <label>1</label>
    </ligand>
</feature>
<dbReference type="CDD" id="cd00842">
    <property type="entry name" value="MPP_ASMase"/>
    <property type="match status" value="1"/>
</dbReference>
<dbReference type="GO" id="GO:0005615">
    <property type="term" value="C:extracellular space"/>
    <property type="evidence" value="ECO:0007669"/>
    <property type="project" value="TreeGrafter"/>
</dbReference>
<comment type="caution">
    <text evidence="17">The sequence shown here is derived from an EMBL/GenBank/DDBJ whole genome shotgun (WGS) entry which is preliminary data.</text>
</comment>
<keyword evidence="4 13" id="KW-0479">Metal-binding</keyword>
<dbReference type="GO" id="GO:0016798">
    <property type="term" value="F:hydrolase activity, acting on glycosyl bonds"/>
    <property type="evidence" value="ECO:0007669"/>
    <property type="project" value="UniProtKB-KW"/>
</dbReference>